<feature type="region of interest" description="Disordered" evidence="11">
    <location>
        <begin position="385"/>
        <end position="428"/>
    </location>
</feature>
<evidence type="ECO:0000256" key="5">
    <source>
        <dbReference type="ARBA" id="ARBA00022729"/>
    </source>
</evidence>
<feature type="compositionally biased region" description="Low complexity" evidence="11">
    <location>
        <begin position="771"/>
        <end position="782"/>
    </location>
</feature>
<keyword evidence="5" id="KW-0732">Signal</keyword>
<evidence type="ECO:0000256" key="10">
    <source>
        <dbReference type="SAM" id="Coils"/>
    </source>
</evidence>
<evidence type="ECO:0000313" key="13">
    <source>
        <dbReference type="Proteomes" id="UP000002630"/>
    </source>
</evidence>
<dbReference type="Proteomes" id="UP000002630">
    <property type="component" value="Linkage Group LG13"/>
</dbReference>
<evidence type="ECO:0000256" key="11">
    <source>
        <dbReference type="SAM" id="MobiDB-lite"/>
    </source>
</evidence>
<sequence length="984" mass="104601">MDRAALVALFRSTDGANWSTNSNWNTDAGVATWKGVKVNHAGRVVGLFLPDNDLHGPIPEALGALSELKKLFVHDNKVTGSIPRELGRLGKLETLWLNGNEITGTIPEALGGLSELKNLSMSANKLTGSIPRKLGGLGKLEELYLNGNQLSGSIPGELGGLGKVQILRLDGNQLSGPIPEALGALRELKNLDMSDNKLTGSIPGVLGGLGELKILFLNDNHLSGSIPGELGGLGKVHILRLDGNQLTGTIPEALGGLSELKNLSMSANKLTGSIPRKLGGLGKLEELCLYGNQLSGSIPRELGGLGKVHILRLDGNQLTGPIPEALGALRELKNLDMSDNKLTGSIPGVLGGLGKLERLWLNDNHLSGGPAKDESLDSWRARLRQQEQAAVREDTKAENPAVRTSSSTQGDKPGKPDGATTEPISGSSREADMDHITQAQISSFSSLSTLCGGSQASLEQVGQLVEALGINRSSPGTGLNGTGTLGELNRLVAMAEDLGDMVSRHVTNEDIQRRELALPPGPKAYYTAIRTGLCNAYLAASVVSSSLVCTSKTGRMGTAGKTLEFLSSAVPVVSGLAGLAAAALKAGDRYLQTRRVSKICDMAPDSTDCCLLARALALQLSDGYVDGTLPTIDTAEERGTHTTAGMGGVEGECGWSQDIGASPDSATEEAVMDWFVEEVADYEPNKLDARKTTAAVQAGRKLGTRHLQTLLKAVGRDCLRGTNTPDEKVKVLVGIILPEAERKVGSTSHGTQERTNHDASSAQPASRQSHAAATRPAAPDGAAKNDLDVAALMERMASMRIRTEATHEELKAGLEASHAKHVELESGLEAAKEENARLRDGLEEANAKNAKLESEMKILNKKVMKPGPDSDSLVASALKQRQAVTETAVDDFLERAQERAPAAGNDVVTLGQLTEAVELLKEVHSKYDELHREHDAKLSRFQRAVDRITRKCTLESNDLVPQNELREILALHDELLRERSAINR</sequence>
<dbReference type="SMART" id="SM00369">
    <property type="entry name" value="LRR_TYP"/>
    <property type="match status" value="8"/>
</dbReference>
<dbReference type="GO" id="GO:0016020">
    <property type="term" value="C:membrane"/>
    <property type="evidence" value="ECO:0007669"/>
    <property type="project" value="UniProtKB-SubCell"/>
</dbReference>
<dbReference type="EMBL" id="FN649738">
    <property type="protein sequence ID" value="CBJ31628.1"/>
    <property type="molecule type" value="Genomic_DNA"/>
</dbReference>
<keyword evidence="13" id="KW-1185">Reference proteome</keyword>
<dbReference type="OrthoDB" id="41648at2759"/>
<dbReference type="InterPro" id="IPR032675">
    <property type="entry name" value="LRR_dom_sf"/>
</dbReference>
<dbReference type="InParanoid" id="D7FUA1"/>
<dbReference type="InterPro" id="IPR001611">
    <property type="entry name" value="Leu-rich_rpt"/>
</dbReference>
<keyword evidence="4" id="KW-0812">Transmembrane</keyword>
<organism evidence="12 13">
    <name type="scientific">Ectocarpus siliculosus</name>
    <name type="common">Brown alga</name>
    <name type="synonym">Conferva siliculosa</name>
    <dbReference type="NCBI Taxonomy" id="2880"/>
    <lineage>
        <taxon>Eukaryota</taxon>
        <taxon>Sar</taxon>
        <taxon>Stramenopiles</taxon>
        <taxon>Ochrophyta</taxon>
        <taxon>PX clade</taxon>
        <taxon>Phaeophyceae</taxon>
        <taxon>Ectocarpales</taxon>
        <taxon>Ectocarpaceae</taxon>
        <taxon>Ectocarpus</taxon>
    </lineage>
</organism>
<protein>
    <submittedName>
        <fullName evidence="12">Leucine Rich Repeat Protein</fullName>
    </submittedName>
</protein>
<feature type="coiled-coil region" evidence="10">
    <location>
        <begin position="814"/>
        <end position="862"/>
    </location>
</feature>
<name>D7FUA1_ECTSI</name>
<comment type="subcellular location">
    <subcellularLocation>
        <location evidence="2">Cell envelope</location>
    </subcellularLocation>
    <subcellularLocation>
        <location evidence="1">Membrane</location>
        <topology evidence="1">Single-pass membrane protein</topology>
    </subcellularLocation>
</comment>
<dbReference type="FunFam" id="3.80.10.10:FF:000400">
    <property type="entry name" value="Nuclear pore complex protein NUP107"/>
    <property type="match status" value="1"/>
</dbReference>
<reference evidence="12 13" key="1">
    <citation type="journal article" date="2010" name="Nature">
        <title>The Ectocarpus genome and the independent evolution of multicellularity in brown algae.</title>
        <authorList>
            <person name="Cock J.M."/>
            <person name="Sterck L."/>
            <person name="Rouze P."/>
            <person name="Scornet D."/>
            <person name="Allen A.E."/>
            <person name="Amoutzias G."/>
            <person name="Anthouard V."/>
            <person name="Artiguenave F."/>
            <person name="Aury J.M."/>
            <person name="Badger J.H."/>
            <person name="Beszteri B."/>
            <person name="Billiau K."/>
            <person name="Bonnet E."/>
            <person name="Bothwell J.H."/>
            <person name="Bowler C."/>
            <person name="Boyen C."/>
            <person name="Brownlee C."/>
            <person name="Carrano C.J."/>
            <person name="Charrier B."/>
            <person name="Cho G.Y."/>
            <person name="Coelho S.M."/>
            <person name="Collen J."/>
            <person name="Corre E."/>
            <person name="Da Silva C."/>
            <person name="Delage L."/>
            <person name="Delaroque N."/>
            <person name="Dittami S.M."/>
            <person name="Doulbeau S."/>
            <person name="Elias M."/>
            <person name="Farnham G."/>
            <person name="Gachon C.M."/>
            <person name="Gschloessl B."/>
            <person name="Heesch S."/>
            <person name="Jabbari K."/>
            <person name="Jubin C."/>
            <person name="Kawai H."/>
            <person name="Kimura K."/>
            <person name="Kloareg B."/>
            <person name="Kupper F.C."/>
            <person name="Lang D."/>
            <person name="Le Bail A."/>
            <person name="Leblanc C."/>
            <person name="Lerouge P."/>
            <person name="Lohr M."/>
            <person name="Lopez P.J."/>
            <person name="Martens C."/>
            <person name="Maumus F."/>
            <person name="Michel G."/>
            <person name="Miranda-Saavedra D."/>
            <person name="Morales J."/>
            <person name="Moreau H."/>
            <person name="Motomura T."/>
            <person name="Nagasato C."/>
            <person name="Napoli C.A."/>
            <person name="Nelson D.R."/>
            <person name="Nyvall-Collen P."/>
            <person name="Peters A.F."/>
            <person name="Pommier C."/>
            <person name="Potin P."/>
            <person name="Poulain J."/>
            <person name="Quesneville H."/>
            <person name="Read B."/>
            <person name="Rensing S.A."/>
            <person name="Ritter A."/>
            <person name="Rousvoal S."/>
            <person name="Samanta M."/>
            <person name="Samson G."/>
            <person name="Schroeder D.C."/>
            <person name="Segurens B."/>
            <person name="Strittmatter M."/>
            <person name="Tonon T."/>
            <person name="Tregear J.W."/>
            <person name="Valentin K."/>
            <person name="von Dassow P."/>
            <person name="Yamagishi T."/>
            <person name="Van de Peer Y."/>
            <person name="Wincker P."/>
        </authorList>
    </citation>
    <scope>NUCLEOTIDE SEQUENCE [LARGE SCALE GENOMIC DNA]</scope>
    <source>
        <strain evidence="13">Ec32 / CCAP1310/4</strain>
    </source>
</reference>
<evidence type="ECO:0000256" key="4">
    <source>
        <dbReference type="ARBA" id="ARBA00022692"/>
    </source>
</evidence>
<dbReference type="Gene3D" id="1.20.5.340">
    <property type="match status" value="1"/>
</dbReference>
<dbReference type="PANTHER" id="PTHR48059">
    <property type="entry name" value="POLYGALACTURONASE INHIBITOR 1"/>
    <property type="match status" value="1"/>
</dbReference>
<dbReference type="Gene3D" id="3.80.10.10">
    <property type="entry name" value="Ribonuclease Inhibitor"/>
    <property type="match status" value="2"/>
</dbReference>
<feature type="region of interest" description="Disordered" evidence="11">
    <location>
        <begin position="743"/>
        <end position="784"/>
    </location>
</feature>
<dbReference type="eggNOG" id="ENOG502QQYD">
    <property type="taxonomic scope" value="Eukaryota"/>
</dbReference>
<evidence type="ECO:0000256" key="6">
    <source>
        <dbReference type="ARBA" id="ARBA00022737"/>
    </source>
</evidence>
<dbReference type="Pfam" id="PF13855">
    <property type="entry name" value="LRR_8"/>
    <property type="match status" value="4"/>
</dbReference>
<evidence type="ECO:0000256" key="7">
    <source>
        <dbReference type="ARBA" id="ARBA00022989"/>
    </source>
</evidence>
<accession>D7FUA1</accession>
<evidence type="ECO:0000256" key="3">
    <source>
        <dbReference type="ARBA" id="ARBA00022614"/>
    </source>
</evidence>
<keyword evidence="6" id="KW-0677">Repeat</keyword>
<dbReference type="SMART" id="SM00365">
    <property type="entry name" value="LRR_SD22"/>
    <property type="match status" value="6"/>
</dbReference>
<dbReference type="SUPFAM" id="SSF52058">
    <property type="entry name" value="L domain-like"/>
    <property type="match status" value="1"/>
</dbReference>
<evidence type="ECO:0000256" key="2">
    <source>
        <dbReference type="ARBA" id="ARBA00004196"/>
    </source>
</evidence>
<dbReference type="GO" id="GO:0009791">
    <property type="term" value="P:post-embryonic development"/>
    <property type="evidence" value="ECO:0007669"/>
    <property type="project" value="UniProtKB-ARBA"/>
</dbReference>
<keyword evidence="10" id="KW-0175">Coiled coil</keyword>
<proteinExistence type="predicted"/>
<evidence type="ECO:0000256" key="1">
    <source>
        <dbReference type="ARBA" id="ARBA00004167"/>
    </source>
</evidence>
<keyword evidence="9" id="KW-0325">Glycoprotein</keyword>
<dbReference type="InterPro" id="IPR003591">
    <property type="entry name" value="Leu-rich_rpt_typical-subtyp"/>
</dbReference>
<evidence type="ECO:0000256" key="8">
    <source>
        <dbReference type="ARBA" id="ARBA00023136"/>
    </source>
</evidence>
<dbReference type="FunFam" id="3.80.10.10:FF:000233">
    <property type="entry name" value="Leucine-rich repeat receptor-like protein kinase TDR"/>
    <property type="match status" value="1"/>
</dbReference>
<dbReference type="AlphaFoldDB" id="D7FUA1"/>
<dbReference type="InterPro" id="IPR051848">
    <property type="entry name" value="PGIP"/>
</dbReference>
<evidence type="ECO:0000313" key="12">
    <source>
        <dbReference type="EMBL" id="CBJ31628.1"/>
    </source>
</evidence>
<keyword evidence="8" id="KW-0472">Membrane</keyword>
<keyword evidence="3" id="KW-0433">Leucine-rich repeat</keyword>
<dbReference type="PANTHER" id="PTHR48059:SF30">
    <property type="entry name" value="OS06G0587000 PROTEIN"/>
    <property type="match status" value="1"/>
</dbReference>
<gene>
    <name evidence="12" type="ORF">Esi_0269_0025</name>
</gene>
<evidence type="ECO:0000256" key="9">
    <source>
        <dbReference type="ARBA" id="ARBA00023180"/>
    </source>
</evidence>
<dbReference type="EMBL" id="FN648452">
    <property type="protein sequence ID" value="CBJ31628.1"/>
    <property type="molecule type" value="Genomic_DNA"/>
</dbReference>
<dbReference type="STRING" id="2880.D7FUA1"/>
<feature type="compositionally biased region" description="Polar residues" evidence="11">
    <location>
        <begin position="758"/>
        <end position="769"/>
    </location>
</feature>
<keyword evidence="7" id="KW-1133">Transmembrane helix</keyword>